<comment type="caution">
    <text evidence="3">The sequence shown here is derived from an EMBL/GenBank/DDBJ whole genome shotgun (WGS) entry which is preliminary data.</text>
</comment>
<dbReference type="EMBL" id="SJPL01000001">
    <property type="protein sequence ID" value="TWT69757.1"/>
    <property type="molecule type" value="Genomic_DNA"/>
</dbReference>
<accession>A0A5C5Y296</accession>
<name>A0A5C5Y296_9PLAN</name>
<organism evidence="3 4">
    <name type="scientific">Crateriforma conspicua</name>
    <dbReference type="NCBI Taxonomy" id="2527996"/>
    <lineage>
        <taxon>Bacteria</taxon>
        <taxon>Pseudomonadati</taxon>
        <taxon>Planctomycetota</taxon>
        <taxon>Planctomycetia</taxon>
        <taxon>Planctomycetales</taxon>
        <taxon>Planctomycetaceae</taxon>
        <taxon>Crateriforma</taxon>
    </lineage>
</organism>
<keyword evidence="1" id="KW-0175">Coiled coil</keyword>
<reference evidence="3 4" key="1">
    <citation type="submission" date="2019-02" db="EMBL/GenBank/DDBJ databases">
        <title>Deep-cultivation of Planctomycetes and their phenomic and genomic characterization uncovers novel biology.</title>
        <authorList>
            <person name="Wiegand S."/>
            <person name="Jogler M."/>
            <person name="Boedeker C."/>
            <person name="Pinto D."/>
            <person name="Vollmers J."/>
            <person name="Rivas-Marin E."/>
            <person name="Kohn T."/>
            <person name="Peeters S.H."/>
            <person name="Heuer A."/>
            <person name="Rast P."/>
            <person name="Oberbeckmann S."/>
            <person name="Bunk B."/>
            <person name="Jeske O."/>
            <person name="Meyerdierks A."/>
            <person name="Storesund J.E."/>
            <person name="Kallscheuer N."/>
            <person name="Luecker S."/>
            <person name="Lage O.M."/>
            <person name="Pohl T."/>
            <person name="Merkel B.J."/>
            <person name="Hornburger P."/>
            <person name="Mueller R.-W."/>
            <person name="Bruemmer F."/>
            <person name="Labrenz M."/>
            <person name="Spormann A.M."/>
            <person name="Op Den Camp H."/>
            <person name="Overmann J."/>
            <person name="Amann R."/>
            <person name="Jetten M.S.M."/>
            <person name="Mascher T."/>
            <person name="Medema M.H."/>
            <person name="Devos D.P."/>
            <person name="Kaster A.-K."/>
            <person name="Ovreas L."/>
            <person name="Rohde M."/>
            <person name="Galperin M.Y."/>
            <person name="Jogler C."/>
        </authorList>
    </citation>
    <scope>NUCLEOTIDE SEQUENCE [LARGE SCALE GENOMIC DNA]</scope>
    <source>
        <strain evidence="3 4">Pan14r</strain>
    </source>
</reference>
<sequence>MQYVILAVLVILVIAFFVMVWKASPYWRWYALTTASLTMILAVVFIFPTAIVLKSRSAWHKIKEDLETRYDGAVAQQKVLNFGDPTDPTAGPGAVDLNQQLAQLGTEAGRHWRGLRVGNIQDRAITLVQPPRPEDDPAAAGDDNAQAAADGAQQTLVPGELVVHAFADQPRPGFEFPVPNFYLGEFRVTASDANTVTIEPTTPLQPQQEQVIGNRQAVGWSLYEMLPLDGHQIFIAAGSEPDDENLFGRPDEELIRSLLGDSVSEEILQSYLRDGSRATPEDPIETVWNKIEFLKPYTLDVDSPTQSGVLQGGFFDGSGRALDSRLQHGGEKGVQFKQGDQLVVKQEAAEKLFDEDVAKLIDKYYVRPLNDYRFGIRNIRLRLKELAMRKAELEFENNVLQEATRSSQNLLVEYQDEALKLEQDLAQTRIETEAITDYIQTLESRVKETRETLVRLYRSNQEIENEIQRVYASLN</sequence>
<proteinExistence type="predicted"/>
<dbReference type="OrthoDB" id="234877at2"/>
<evidence type="ECO:0000256" key="2">
    <source>
        <dbReference type="SAM" id="Phobius"/>
    </source>
</evidence>
<feature type="transmembrane region" description="Helical" evidence="2">
    <location>
        <begin position="5"/>
        <end position="23"/>
    </location>
</feature>
<keyword evidence="2" id="KW-0472">Membrane</keyword>
<feature type="coiled-coil region" evidence="1">
    <location>
        <begin position="376"/>
        <end position="466"/>
    </location>
</feature>
<dbReference type="AlphaFoldDB" id="A0A5C5Y296"/>
<feature type="transmembrane region" description="Helical" evidence="2">
    <location>
        <begin position="29"/>
        <end position="53"/>
    </location>
</feature>
<keyword evidence="2" id="KW-1133">Transmembrane helix</keyword>
<keyword evidence="4" id="KW-1185">Reference proteome</keyword>
<evidence type="ECO:0000256" key="1">
    <source>
        <dbReference type="SAM" id="Coils"/>
    </source>
</evidence>
<protein>
    <submittedName>
        <fullName evidence="3">Uncharacterized protein</fullName>
    </submittedName>
</protein>
<dbReference type="Proteomes" id="UP000317238">
    <property type="component" value="Unassembled WGS sequence"/>
</dbReference>
<gene>
    <name evidence="3" type="ORF">Pan14r_20490</name>
</gene>
<keyword evidence="2" id="KW-0812">Transmembrane</keyword>
<evidence type="ECO:0000313" key="3">
    <source>
        <dbReference type="EMBL" id="TWT69757.1"/>
    </source>
</evidence>
<dbReference type="RefSeq" id="WP_145300041.1">
    <property type="nucleotide sequence ID" value="NZ_CP036319.1"/>
</dbReference>
<evidence type="ECO:0000313" key="4">
    <source>
        <dbReference type="Proteomes" id="UP000317238"/>
    </source>
</evidence>